<feature type="transmembrane region" description="Helical" evidence="3">
    <location>
        <begin position="410"/>
        <end position="437"/>
    </location>
</feature>
<keyword evidence="3" id="KW-1133">Transmembrane helix</keyword>
<evidence type="ECO:0000256" key="1">
    <source>
        <dbReference type="ARBA" id="ARBA00034117"/>
    </source>
</evidence>
<dbReference type="EMBL" id="CP129113">
    <property type="protein sequence ID" value="WLV24197.1"/>
    <property type="molecule type" value="Genomic_DNA"/>
</dbReference>
<evidence type="ECO:0000256" key="2">
    <source>
        <dbReference type="SAM" id="MobiDB-lite"/>
    </source>
</evidence>
<evidence type="ECO:0000313" key="5">
    <source>
        <dbReference type="EMBL" id="WLV24197.1"/>
    </source>
</evidence>
<evidence type="ECO:0000256" key="3">
    <source>
        <dbReference type="SAM" id="Phobius"/>
    </source>
</evidence>
<accession>A0ABY9KVB7</accession>
<gene>
    <name evidence="5" type="ORF">QR721_11205</name>
</gene>
<dbReference type="PROSITE" id="PS51756">
    <property type="entry name" value="LXG"/>
    <property type="match status" value="1"/>
</dbReference>
<organism evidence="5 6">
    <name type="scientific">Aciduricibacillus chroicocephali</name>
    <dbReference type="NCBI Taxonomy" id="3054939"/>
    <lineage>
        <taxon>Bacteria</taxon>
        <taxon>Bacillati</taxon>
        <taxon>Bacillota</taxon>
        <taxon>Bacilli</taxon>
        <taxon>Bacillales</taxon>
        <taxon>Bacillaceae</taxon>
        <taxon>Aciduricibacillus</taxon>
    </lineage>
</organism>
<proteinExistence type="inferred from homology"/>
<reference evidence="5" key="1">
    <citation type="submission" date="2023-06" db="EMBL/GenBank/DDBJ databases">
        <title>A Treasure from Seagulls: Isolation and Description of Aciduricobacillus qingdaonensis gen. nov., sp. nov., a Rare Obligately Uric Acid-utilizing Member in the Family Bacillaceae.</title>
        <authorList>
            <person name="Liu W."/>
            <person name="Wang B."/>
        </authorList>
    </citation>
    <scope>NUCLEOTIDE SEQUENCE</scope>
    <source>
        <strain evidence="5">44XB</strain>
    </source>
</reference>
<feature type="domain" description="LXG" evidence="4">
    <location>
        <begin position="1"/>
        <end position="235"/>
    </location>
</feature>
<feature type="region of interest" description="Disordered" evidence="2">
    <location>
        <begin position="223"/>
        <end position="246"/>
    </location>
</feature>
<sequence length="477" mass="50909">MKVLDALHLRKGIQSTINDIEETHGEITAIQKGVAGMTELGDALEGKMGSAIRNFYNVCHQPYLVNMYQTLTEYKNTLKKAGDAITSFDPVETAYVKEAFLDQDVPSDLKNIEKTASGLTDEANDVVSSVSDIVSLPKLDDGPLLEGIQTGKKKAKSTLEDLHSLDQSQTAALDKVLAEFKTLESYLSELKSKVNDGGISISNFKVESVSGLPTHAKIMEQVSRQAPKGSERLENKGDEAKKTKDGNFGVDPSAFIYDWEKDQWIPSGVVGAGMGVKDFEDMRRKVKQGAKIERIENKSREVRFKAHKPELLGLGEQKKKGRNTKIFHESHMDSKGGKKLEFRKYVKIGSGAVSGLASKAGWVGNVVGAAGNAVRDYRNGTSLTDLAGNASVDMGIGAVSMATGAVVSAAAVGIFGAPLLVGAGLALGASIGVSMFADGFKIGNKSISNHLKSGVKAGVGATKKGLKTVAGWFKKKK</sequence>
<evidence type="ECO:0000313" key="6">
    <source>
        <dbReference type="Proteomes" id="UP001180087"/>
    </source>
</evidence>
<dbReference type="Proteomes" id="UP001180087">
    <property type="component" value="Chromosome"/>
</dbReference>
<dbReference type="Pfam" id="PF04740">
    <property type="entry name" value="LXG"/>
    <property type="match status" value="1"/>
</dbReference>
<comment type="similarity">
    <text evidence="1">In the N-terminal section; belongs to the LXG family.</text>
</comment>
<keyword evidence="6" id="KW-1185">Reference proteome</keyword>
<evidence type="ECO:0000259" key="4">
    <source>
        <dbReference type="PROSITE" id="PS51756"/>
    </source>
</evidence>
<dbReference type="RefSeq" id="WP_348026976.1">
    <property type="nucleotide sequence ID" value="NZ_CP129113.1"/>
</dbReference>
<keyword evidence="3" id="KW-0472">Membrane</keyword>
<feature type="compositionally biased region" description="Basic and acidic residues" evidence="2">
    <location>
        <begin position="229"/>
        <end position="245"/>
    </location>
</feature>
<protein>
    <submittedName>
        <fullName evidence="5">LXG domain-containing protein</fullName>
    </submittedName>
</protein>
<dbReference type="InterPro" id="IPR006829">
    <property type="entry name" value="LXG_dom"/>
</dbReference>
<name>A0ABY9KVB7_9BACI</name>
<keyword evidence="3" id="KW-0812">Transmembrane</keyword>